<evidence type="ECO:0000259" key="7">
    <source>
        <dbReference type="PROSITE" id="PS50883"/>
    </source>
</evidence>
<evidence type="ECO:0000256" key="4">
    <source>
        <dbReference type="ARBA" id="ARBA00022989"/>
    </source>
</evidence>
<dbReference type="InterPro" id="IPR035919">
    <property type="entry name" value="EAL_sf"/>
</dbReference>
<proteinExistence type="predicted"/>
<keyword evidence="5 6" id="KW-0472">Membrane</keyword>
<dbReference type="NCBIfam" id="TIGR00254">
    <property type="entry name" value="GGDEF"/>
    <property type="match status" value="1"/>
</dbReference>
<dbReference type="CDD" id="cd12912">
    <property type="entry name" value="PDC2_MCP_like"/>
    <property type="match status" value="1"/>
</dbReference>
<comment type="subcellular location">
    <subcellularLocation>
        <location evidence="1">Cell membrane</location>
        <topology evidence="1">Multi-pass membrane protein</topology>
    </subcellularLocation>
</comment>
<evidence type="ECO:0000256" key="5">
    <source>
        <dbReference type="ARBA" id="ARBA00023136"/>
    </source>
</evidence>
<keyword evidence="11" id="KW-1185">Reference proteome</keyword>
<dbReference type="STRING" id="765420.OSCT_1223"/>
<keyword evidence="2" id="KW-1003">Cell membrane</keyword>
<dbReference type="CDD" id="cd01948">
    <property type="entry name" value="EAL"/>
    <property type="match status" value="1"/>
</dbReference>
<dbReference type="SMART" id="SM00304">
    <property type="entry name" value="HAMP"/>
    <property type="match status" value="1"/>
</dbReference>
<dbReference type="Gene3D" id="3.20.20.450">
    <property type="entry name" value="EAL domain"/>
    <property type="match status" value="1"/>
</dbReference>
<evidence type="ECO:0000313" key="10">
    <source>
        <dbReference type="EMBL" id="EFO80931.1"/>
    </source>
</evidence>
<feature type="transmembrane region" description="Helical" evidence="6">
    <location>
        <begin position="298"/>
        <end position="322"/>
    </location>
</feature>
<dbReference type="Pfam" id="PF00990">
    <property type="entry name" value="GGDEF"/>
    <property type="match status" value="1"/>
</dbReference>
<dbReference type="CDD" id="cd01949">
    <property type="entry name" value="GGDEF"/>
    <property type="match status" value="1"/>
</dbReference>
<evidence type="ECO:0000259" key="8">
    <source>
        <dbReference type="PROSITE" id="PS50885"/>
    </source>
</evidence>
<dbReference type="Gene3D" id="6.10.340.10">
    <property type="match status" value="1"/>
</dbReference>
<dbReference type="SMART" id="SM00052">
    <property type="entry name" value="EAL"/>
    <property type="match status" value="1"/>
</dbReference>
<dbReference type="Pfam" id="PF00672">
    <property type="entry name" value="HAMP"/>
    <property type="match status" value="1"/>
</dbReference>
<dbReference type="OrthoDB" id="158981at2"/>
<sequence length="816" mass="90727">MKLSLTIKFIIFLHLASIIPLLIVGLSSYEVYRTSLYSELKRSTNQLVQQQQEYLDLQLDQIESLITNISSVETITHALAEEPTANDSYTRLATQARIGYILDGYANLRGLVSIDIFTLGGNHYHVGDTLDVSNIRTDVRDRLVLRARSLGPSEIWAGIEQNVNTASSTEQVLTVLRLISVTERGSPTTRPIAALLVNYDITYLYQHFQNIDLGDNGILIVVDSDRHIVYHPDQQMIGVQISAGLTQQFQTTQDDFIATIDGQELFVSYARLNRYDWTVISLIPTSTLNARTATISTAMGIALVAAFTIAGLAAMLISYSVVRPLRQLTRRFQLYRADAPGWQTPLAVRGNDEIAELTRWFNLFSESLQVRQKIEEQLRHQATHDALTGLPNRMYFSDQLAITLAKNLAGEECTAAVLFLDLDRFKIVNDSLGHAAGDQVLIITARRLRAAVRGGDTLARLGGDEFAILLSQLNGTDEAIQIADRIREELGAPFEVQGVEVALRASIGIAMISSTYSNPDDLLREADTAMYRAKAAGGTRYMIFDDVMHQQSMEILRLEADLRHAISRHELHISYQPIIRLDNGAIQGFEALVRWQHPERGEVKPRDFLPLAEETELIQQIDMWVLRSACADLRHWHEAGHTTLGISVNLSARNFQNMRLVEQIQAIILEAGVPAKSIQLEITERAIMTDTERTISTLEQLSDLGIHIAIDDFGTNYSSLAFLKRLPANSVKIDRSFVNDISTSIDAATLTSAIIAMGHVLGLKIIAEGVEQSEQQEFLSNHGCDLAQGNLFSLPIRANQVTNLLASGWQSESVAL</sequence>
<dbReference type="FunFam" id="3.20.20.450:FF:000001">
    <property type="entry name" value="Cyclic di-GMP phosphodiesterase yahA"/>
    <property type="match status" value="1"/>
</dbReference>
<protein>
    <submittedName>
        <fullName evidence="10">Diguanylate cyclase/phosphodiesterase with PAS/PAC sensor(S)</fullName>
    </submittedName>
</protein>
<dbReference type="SUPFAM" id="SSF55073">
    <property type="entry name" value="Nucleotide cyclase"/>
    <property type="match status" value="1"/>
</dbReference>
<dbReference type="InterPro" id="IPR029787">
    <property type="entry name" value="Nucleotide_cyclase"/>
</dbReference>
<dbReference type="eggNOG" id="COG5001">
    <property type="taxonomic scope" value="Bacteria"/>
</dbReference>
<dbReference type="SMART" id="SM00267">
    <property type="entry name" value="GGDEF"/>
    <property type="match status" value="1"/>
</dbReference>
<accession>E1ID22</accession>
<dbReference type="InterPro" id="IPR043128">
    <property type="entry name" value="Rev_trsase/Diguanyl_cyclase"/>
</dbReference>
<dbReference type="FunFam" id="3.30.70.270:FF:000001">
    <property type="entry name" value="Diguanylate cyclase domain protein"/>
    <property type="match status" value="1"/>
</dbReference>
<name>E1ID22_9CHLR</name>
<dbReference type="AlphaFoldDB" id="E1ID22"/>
<dbReference type="PANTHER" id="PTHR44757:SF2">
    <property type="entry name" value="BIOFILM ARCHITECTURE MAINTENANCE PROTEIN MBAA"/>
    <property type="match status" value="1"/>
</dbReference>
<dbReference type="GO" id="GO:0007165">
    <property type="term" value="P:signal transduction"/>
    <property type="evidence" value="ECO:0007669"/>
    <property type="project" value="InterPro"/>
</dbReference>
<dbReference type="GO" id="GO:0005886">
    <property type="term" value="C:plasma membrane"/>
    <property type="evidence" value="ECO:0007669"/>
    <property type="project" value="UniProtKB-SubCell"/>
</dbReference>
<evidence type="ECO:0000256" key="2">
    <source>
        <dbReference type="ARBA" id="ARBA00022475"/>
    </source>
</evidence>
<dbReference type="PROSITE" id="PS50885">
    <property type="entry name" value="HAMP"/>
    <property type="match status" value="1"/>
</dbReference>
<evidence type="ECO:0000259" key="9">
    <source>
        <dbReference type="PROSITE" id="PS50887"/>
    </source>
</evidence>
<dbReference type="InterPro" id="IPR033479">
    <property type="entry name" value="dCache_1"/>
</dbReference>
<dbReference type="PANTHER" id="PTHR44757">
    <property type="entry name" value="DIGUANYLATE CYCLASE DGCP"/>
    <property type="match status" value="1"/>
</dbReference>
<feature type="transmembrane region" description="Helical" evidence="6">
    <location>
        <begin position="9"/>
        <end position="29"/>
    </location>
</feature>
<organism evidence="10 11">
    <name type="scientific">Oscillochloris trichoides DG-6</name>
    <dbReference type="NCBI Taxonomy" id="765420"/>
    <lineage>
        <taxon>Bacteria</taxon>
        <taxon>Bacillati</taxon>
        <taxon>Chloroflexota</taxon>
        <taxon>Chloroflexia</taxon>
        <taxon>Chloroflexales</taxon>
        <taxon>Chloroflexineae</taxon>
        <taxon>Oscillochloridaceae</taxon>
        <taxon>Oscillochloris</taxon>
    </lineage>
</organism>
<dbReference type="InterPro" id="IPR052155">
    <property type="entry name" value="Biofilm_reg_signaling"/>
</dbReference>
<feature type="domain" description="HAMP" evidence="8">
    <location>
        <begin position="319"/>
        <end position="373"/>
    </location>
</feature>
<gene>
    <name evidence="10" type="ORF">OSCT_1223</name>
</gene>
<dbReference type="CDD" id="cd06225">
    <property type="entry name" value="HAMP"/>
    <property type="match status" value="1"/>
</dbReference>
<comment type="caution">
    <text evidence="10">The sequence shown here is derived from an EMBL/GenBank/DDBJ whole genome shotgun (WGS) entry which is preliminary data.</text>
</comment>
<dbReference type="InterPro" id="IPR000160">
    <property type="entry name" value="GGDEF_dom"/>
</dbReference>
<dbReference type="Gene3D" id="3.30.70.270">
    <property type="match status" value="1"/>
</dbReference>
<dbReference type="EMBL" id="ADVR01000034">
    <property type="protein sequence ID" value="EFO80931.1"/>
    <property type="molecule type" value="Genomic_DNA"/>
</dbReference>
<dbReference type="Gene3D" id="3.30.450.20">
    <property type="entry name" value="PAS domain"/>
    <property type="match status" value="2"/>
</dbReference>
<evidence type="ECO:0000313" key="11">
    <source>
        <dbReference type="Proteomes" id="UP000054010"/>
    </source>
</evidence>
<dbReference type="PROSITE" id="PS50887">
    <property type="entry name" value="GGDEF"/>
    <property type="match status" value="1"/>
</dbReference>
<dbReference type="PROSITE" id="PS50883">
    <property type="entry name" value="EAL"/>
    <property type="match status" value="1"/>
</dbReference>
<evidence type="ECO:0000256" key="3">
    <source>
        <dbReference type="ARBA" id="ARBA00022692"/>
    </source>
</evidence>
<dbReference type="HOGENOM" id="CLU_000445_70_44_0"/>
<keyword evidence="4 6" id="KW-1133">Transmembrane helix</keyword>
<dbReference type="InterPro" id="IPR003660">
    <property type="entry name" value="HAMP_dom"/>
</dbReference>
<evidence type="ECO:0000256" key="6">
    <source>
        <dbReference type="SAM" id="Phobius"/>
    </source>
</evidence>
<dbReference type="InterPro" id="IPR001633">
    <property type="entry name" value="EAL_dom"/>
</dbReference>
<keyword evidence="3 6" id="KW-0812">Transmembrane</keyword>
<dbReference type="Proteomes" id="UP000054010">
    <property type="component" value="Unassembled WGS sequence"/>
</dbReference>
<dbReference type="SUPFAM" id="SSF141868">
    <property type="entry name" value="EAL domain-like"/>
    <property type="match status" value="1"/>
</dbReference>
<evidence type="ECO:0000256" key="1">
    <source>
        <dbReference type="ARBA" id="ARBA00004651"/>
    </source>
</evidence>
<dbReference type="Pfam" id="PF02743">
    <property type="entry name" value="dCache_1"/>
    <property type="match status" value="1"/>
</dbReference>
<dbReference type="Pfam" id="PF00563">
    <property type="entry name" value="EAL"/>
    <property type="match status" value="1"/>
</dbReference>
<feature type="domain" description="EAL" evidence="7">
    <location>
        <begin position="555"/>
        <end position="809"/>
    </location>
</feature>
<feature type="domain" description="GGDEF" evidence="9">
    <location>
        <begin position="413"/>
        <end position="546"/>
    </location>
</feature>
<reference evidence="10 11" key="1">
    <citation type="journal article" date="2011" name="J. Bacteriol.">
        <title>Draft genome sequence of the anoxygenic filamentous phototrophic bacterium Oscillochloris trichoides subsp. DG-6.</title>
        <authorList>
            <person name="Kuznetsov B.B."/>
            <person name="Ivanovsky R.N."/>
            <person name="Keppen O.I."/>
            <person name="Sukhacheva M.V."/>
            <person name="Bumazhkin B.K."/>
            <person name="Patutina E.O."/>
            <person name="Beletsky A.V."/>
            <person name="Mardanov A.V."/>
            <person name="Baslerov R.V."/>
            <person name="Panteleeva A.N."/>
            <person name="Kolganova T.V."/>
            <person name="Ravin N.V."/>
            <person name="Skryabin K.G."/>
        </authorList>
    </citation>
    <scope>NUCLEOTIDE SEQUENCE [LARGE SCALE GENOMIC DNA]</scope>
    <source>
        <strain evidence="10 11">DG-6</strain>
    </source>
</reference>